<organism evidence="8 9">
    <name type="scientific">Clostridium sulfidigenes</name>
    <dbReference type="NCBI Taxonomy" id="318464"/>
    <lineage>
        <taxon>Bacteria</taxon>
        <taxon>Bacillati</taxon>
        <taxon>Bacillota</taxon>
        <taxon>Clostridia</taxon>
        <taxon>Eubacteriales</taxon>
        <taxon>Clostridiaceae</taxon>
        <taxon>Clostridium</taxon>
    </lineage>
</organism>
<dbReference type="Pfam" id="PF02690">
    <property type="entry name" value="Na_Pi_cotrans"/>
    <property type="match status" value="2"/>
</dbReference>
<dbReference type="AlphaFoldDB" id="A0A084J880"/>
<feature type="transmembrane region" description="Helical" evidence="6">
    <location>
        <begin position="103"/>
        <end position="125"/>
    </location>
</feature>
<feature type="transmembrane region" description="Helical" evidence="6">
    <location>
        <begin position="137"/>
        <end position="155"/>
    </location>
</feature>
<feature type="domain" description="PhoU" evidence="7">
    <location>
        <begin position="455"/>
        <end position="538"/>
    </location>
</feature>
<dbReference type="GO" id="GO:0005436">
    <property type="term" value="F:sodium:phosphate symporter activity"/>
    <property type="evidence" value="ECO:0007669"/>
    <property type="project" value="InterPro"/>
</dbReference>
<dbReference type="InterPro" id="IPR004633">
    <property type="entry name" value="NaPi_cotrn-rel/YqeW-like"/>
</dbReference>
<comment type="caution">
    <text evidence="8">The sequence shown here is derived from an EMBL/GenBank/DDBJ whole genome shotgun (WGS) entry which is preliminary data.</text>
</comment>
<dbReference type="InterPro" id="IPR003841">
    <property type="entry name" value="Na/Pi_transpt"/>
</dbReference>
<feature type="transmembrane region" description="Helical" evidence="6">
    <location>
        <begin position="67"/>
        <end position="91"/>
    </location>
</feature>
<comment type="subcellular location">
    <subcellularLocation>
        <location evidence="1">Cell membrane</location>
        <topology evidence="1">Multi-pass membrane protein</topology>
    </subcellularLocation>
</comment>
<dbReference type="PANTHER" id="PTHR10010">
    <property type="entry name" value="SOLUTE CARRIER FAMILY 34 SODIUM PHOSPHATE , MEMBER 2-RELATED"/>
    <property type="match status" value="1"/>
</dbReference>
<dbReference type="PANTHER" id="PTHR10010:SF46">
    <property type="entry name" value="SODIUM-DEPENDENT PHOSPHATE TRANSPORT PROTEIN 2B"/>
    <property type="match status" value="1"/>
</dbReference>
<keyword evidence="9" id="KW-1185">Reference proteome</keyword>
<dbReference type="SUPFAM" id="SSF109755">
    <property type="entry name" value="PhoU-like"/>
    <property type="match status" value="1"/>
</dbReference>
<feature type="transmembrane region" description="Helical" evidence="6">
    <location>
        <begin position="242"/>
        <end position="262"/>
    </location>
</feature>
<dbReference type="eggNOG" id="COG1283">
    <property type="taxonomic scope" value="Bacteria"/>
</dbReference>
<evidence type="ECO:0000313" key="8">
    <source>
        <dbReference type="EMBL" id="KEZ85164.1"/>
    </source>
</evidence>
<dbReference type="EMBL" id="JPMD01000041">
    <property type="protein sequence ID" value="KEZ85164.1"/>
    <property type="molecule type" value="Genomic_DNA"/>
</dbReference>
<dbReference type="NCBIfam" id="TIGR00704">
    <property type="entry name" value="NaPi_cotrn_rel"/>
    <property type="match status" value="1"/>
</dbReference>
<keyword evidence="5 6" id="KW-0472">Membrane</keyword>
<keyword evidence="2" id="KW-1003">Cell membrane</keyword>
<dbReference type="NCBIfam" id="NF037997">
    <property type="entry name" value="Na_Pi_symport"/>
    <property type="match status" value="1"/>
</dbReference>
<evidence type="ECO:0000256" key="4">
    <source>
        <dbReference type="ARBA" id="ARBA00022989"/>
    </source>
</evidence>
<accession>A0A084J880</accession>
<feature type="transmembrane region" description="Helical" evidence="6">
    <location>
        <begin position="212"/>
        <end position="230"/>
    </location>
</feature>
<evidence type="ECO:0000256" key="1">
    <source>
        <dbReference type="ARBA" id="ARBA00004651"/>
    </source>
</evidence>
<feature type="transmembrane region" description="Helical" evidence="6">
    <location>
        <begin position="7"/>
        <end position="26"/>
    </location>
</feature>
<feature type="transmembrane region" description="Helical" evidence="6">
    <location>
        <begin position="176"/>
        <end position="206"/>
    </location>
</feature>
<evidence type="ECO:0000313" key="9">
    <source>
        <dbReference type="Proteomes" id="UP000028542"/>
    </source>
</evidence>
<evidence type="ECO:0000256" key="3">
    <source>
        <dbReference type="ARBA" id="ARBA00022692"/>
    </source>
</evidence>
<dbReference type="Pfam" id="PF01895">
    <property type="entry name" value="PhoU"/>
    <property type="match status" value="2"/>
</dbReference>
<keyword evidence="4 6" id="KW-1133">Transmembrane helix</keyword>
<dbReference type="Gene3D" id="1.20.58.220">
    <property type="entry name" value="Phosphate transport system protein phou homolog 2, domain 2"/>
    <property type="match status" value="1"/>
</dbReference>
<evidence type="ECO:0000256" key="6">
    <source>
        <dbReference type="SAM" id="Phobius"/>
    </source>
</evidence>
<dbReference type="InterPro" id="IPR038078">
    <property type="entry name" value="PhoU-like_sf"/>
</dbReference>
<dbReference type="GO" id="GO:0005886">
    <property type="term" value="C:plasma membrane"/>
    <property type="evidence" value="ECO:0007669"/>
    <property type="project" value="UniProtKB-SubCell"/>
</dbReference>
<gene>
    <name evidence="8" type="ORF">IO99_16255</name>
</gene>
<keyword evidence="3 6" id="KW-0812">Transmembrane</keyword>
<protein>
    <submittedName>
        <fullName evidence="8">Sodium-dependent phosphate transporter</fullName>
    </submittedName>
</protein>
<dbReference type="Proteomes" id="UP000028542">
    <property type="component" value="Unassembled WGS sequence"/>
</dbReference>
<proteinExistence type="predicted"/>
<evidence type="ECO:0000259" key="7">
    <source>
        <dbReference type="Pfam" id="PF01895"/>
    </source>
</evidence>
<evidence type="ECO:0000256" key="5">
    <source>
        <dbReference type="ARBA" id="ARBA00023136"/>
    </source>
</evidence>
<dbReference type="GO" id="GO:0044341">
    <property type="term" value="P:sodium-dependent phosphate transport"/>
    <property type="evidence" value="ECO:0007669"/>
    <property type="project" value="InterPro"/>
</dbReference>
<feature type="domain" description="PhoU" evidence="7">
    <location>
        <begin position="349"/>
        <end position="436"/>
    </location>
</feature>
<reference evidence="8 9" key="1">
    <citation type="submission" date="2014-07" db="EMBL/GenBank/DDBJ databases">
        <title>Draft genome of Clostridium sulfidigenes 113A isolated from sediments associated with methane hydrate from Krishna Godavari basin.</title>
        <authorList>
            <person name="Honkalas V.S."/>
            <person name="Dabir A.P."/>
            <person name="Arora P."/>
            <person name="Dhakephalkar P.K."/>
        </authorList>
    </citation>
    <scope>NUCLEOTIDE SEQUENCE [LARGE SCALE GENOMIC DNA]</scope>
    <source>
        <strain evidence="8 9">113A</strain>
    </source>
</reference>
<sequence length="542" mass="58102">MLKTLTLLINLFGGIGLFLYGMKIMGDGLENLAGEKLKSIFDKITSNPLKGVLTGTVVTGIIQSSSAVTVMIVGFVNAGLMNLFQATYVIMGANIGTTVTAQLITFDFSAITPVFIAGGAILVLFSKNKKLNEGGSIALGFGVLFLGLTLMSDAMTPLRDSQIFTQLILSLKGKTILGLLLGLCITAVIQSSSAVTGILVALASVGSLPVDVAIPILYGTNIGTCVTALLSCVGTSRTAKKAALIHLLFNVIGSIIFIIPPISNLLLTTVTTLTPGVSGEVVAKQIANAHTVFNVINTILLLPFTKYLVDLVNLILPGENEEEIVEVKYIDDRLLETPTIAFGQCTNEIVRMGSLAKENLETALKGFNEGNLDVINTVYKNESIINILETDITRYLVKLSNSDIGDEQRAILASYFHVVNDIERIGDHAENIADWAMEKASKNIDLSSAAMDELNLMSKLCISSLEYSLDCFSHYTIEKAMSVRSIEGEIDSLEKSLKSSHIRRLNTGICSATVGAMFLDIISNLERIGDHAVNIAEILSEL</sequence>
<name>A0A084J880_9CLOT</name>
<evidence type="ECO:0000256" key="2">
    <source>
        <dbReference type="ARBA" id="ARBA00022475"/>
    </source>
</evidence>
<dbReference type="InterPro" id="IPR026022">
    <property type="entry name" value="PhoU_dom"/>
</dbReference>